<gene>
    <name evidence="3" type="ORF">G9U51_11795</name>
</gene>
<protein>
    <recommendedName>
        <fullName evidence="2">N,N-dimethylformamidase beta subunit-like C-terminal domain-containing protein</fullName>
    </recommendedName>
</protein>
<evidence type="ECO:0000259" key="2">
    <source>
        <dbReference type="Pfam" id="PF20254"/>
    </source>
</evidence>
<keyword evidence="4" id="KW-1185">Reference proteome</keyword>
<dbReference type="EMBL" id="JAAOIV010000008">
    <property type="protein sequence ID" value="NHN56461.1"/>
    <property type="molecule type" value="Genomic_DNA"/>
</dbReference>
<comment type="caution">
    <text evidence="3">The sequence shown here is derived from an EMBL/GenBank/DDBJ whole genome shotgun (WGS) entry which is preliminary data.</text>
</comment>
<dbReference type="Pfam" id="PF20254">
    <property type="entry name" value="DMFA2_C"/>
    <property type="match status" value="1"/>
</dbReference>
<organism evidence="3 4">
    <name type="scientific">Metallococcus carri</name>
    <dbReference type="NCBI Taxonomy" id="1656884"/>
    <lineage>
        <taxon>Bacteria</taxon>
        <taxon>Bacillati</taxon>
        <taxon>Actinomycetota</taxon>
        <taxon>Actinomycetes</taxon>
        <taxon>Micrococcales</taxon>
        <taxon>Dermacoccaceae</taxon>
        <taxon>Metallococcus</taxon>
    </lineage>
</organism>
<feature type="region of interest" description="Disordered" evidence="1">
    <location>
        <begin position="1"/>
        <end position="20"/>
    </location>
</feature>
<name>A0A967EFA8_9MICO</name>
<dbReference type="InterPro" id="IPR046540">
    <property type="entry name" value="DMFA2_C"/>
</dbReference>
<sequence>MADNLPAPPHAEAVRHAEPQPGPRYAWSVPGFVVERPGMGSVEAWCYTDEWSFDPGDTVEVRAHTTADSYSLRLVRDGIRPEEVWSARDLPGRAHPTPEDAYAVGCGWPVAVTFEVGADWPSGLYLLIIEVDDGGRRHEREHFIVVRGQRRTPHALILTTSTMTSYNDWGGANAYRGLGDDPYADVPSPRLSVRRPIARGMLRKPPHAPRSSNPHTPALGELPRHPAYEWAHTHGYSRHHADAFWATYERPFAHWAEGEGITLDYLTQHDLHRDPHALDGYANAIIVGHDEYWTAAMRDTVDAFVEQGGHISRFAGNFLWQVRLEDEESVQVCYKLPELDPLFATDPVHVTTAWEWPPIGRPGSQTMGLNGMAGVYNRYGSAAPRSSGGFTVQRPGHWAFEDTDLHHGDVFGGAPICVAAFELDGCDYTVRRGLPFPTGSDGAPDNLEIIAMCPAVGGESDRWQGQVPLGAPMVEVEQIIEVLFDPVPDRFTGEFYGSGMVASFTKGEGSVFCAGSTEWVNGLRLHDPFTEQITRNVLRRFSARGNLVVPQ</sequence>
<dbReference type="RefSeq" id="WP_166197125.1">
    <property type="nucleotide sequence ID" value="NZ_JAAOIV010000008.1"/>
</dbReference>
<dbReference type="Proteomes" id="UP000744769">
    <property type="component" value="Unassembled WGS sequence"/>
</dbReference>
<evidence type="ECO:0000256" key="1">
    <source>
        <dbReference type="SAM" id="MobiDB-lite"/>
    </source>
</evidence>
<evidence type="ECO:0000313" key="4">
    <source>
        <dbReference type="Proteomes" id="UP000744769"/>
    </source>
</evidence>
<reference evidence="3" key="1">
    <citation type="submission" date="2020-03" db="EMBL/GenBank/DDBJ databases">
        <title>Draft sequencing of Calidifontibacter sp. DB0510.</title>
        <authorList>
            <person name="Kim D.-U."/>
        </authorList>
    </citation>
    <scope>NUCLEOTIDE SEQUENCE</scope>
    <source>
        <strain evidence="3">DB0510</strain>
    </source>
</reference>
<feature type="domain" description="N,N-dimethylformamidase beta subunit-like C-terminal" evidence="2">
    <location>
        <begin position="78"/>
        <end position="524"/>
    </location>
</feature>
<feature type="region of interest" description="Disordered" evidence="1">
    <location>
        <begin position="202"/>
        <end position="222"/>
    </location>
</feature>
<proteinExistence type="predicted"/>
<evidence type="ECO:0000313" key="3">
    <source>
        <dbReference type="EMBL" id="NHN56461.1"/>
    </source>
</evidence>
<accession>A0A967EFA8</accession>
<dbReference type="AlphaFoldDB" id="A0A967EFA8"/>